<evidence type="ECO:0000313" key="2">
    <source>
        <dbReference type="Proteomes" id="UP000218231"/>
    </source>
</evidence>
<sequence length="112" mass="12533">MLNRARSRADTLPKQNPIEPILCLSTKSKLLMMFQAARIRPRRMFSRLGLSFSARKTSVASQHLLAEIGLNFAFGIPKFSTPGWANPCSESAYLRSHQSARRALISLRKAST</sequence>
<evidence type="ECO:0000313" key="1">
    <source>
        <dbReference type="EMBL" id="PAV81740.1"/>
    </source>
</evidence>
<protein>
    <submittedName>
        <fullName evidence="1">Uncharacterized protein</fullName>
    </submittedName>
</protein>
<gene>
    <name evidence="1" type="ORF">WR25_26332</name>
</gene>
<reference evidence="1 2" key="1">
    <citation type="journal article" date="2017" name="Curr. Biol.">
        <title>Genome architecture and evolution of a unichromosomal asexual nematode.</title>
        <authorList>
            <person name="Fradin H."/>
            <person name="Zegar C."/>
            <person name="Gutwein M."/>
            <person name="Lucas J."/>
            <person name="Kovtun M."/>
            <person name="Corcoran D."/>
            <person name="Baugh L.R."/>
            <person name="Kiontke K."/>
            <person name="Gunsalus K."/>
            <person name="Fitch D.H."/>
            <person name="Piano F."/>
        </authorList>
    </citation>
    <scope>NUCLEOTIDE SEQUENCE [LARGE SCALE GENOMIC DNA]</scope>
    <source>
        <strain evidence="1">PF1309</strain>
    </source>
</reference>
<accession>A0A2A2L6E7</accession>
<keyword evidence="2" id="KW-1185">Reference proteome</keyword>
<dbReference type="Proteomes" id="UP000218231">
    <property type="component" value="Unassembled WGS sequence"/>
</dbReference>
<dbReference type="AlphaFoldDB" id="A0A2A2L6E7"/>
<dbReference type="EMBL" id="LIAE01007131">
    <property type="protein sequence ID" value="PAV81740.1"/>
    <property type="molecule type" value="Genomic_DNA"/>
</dbReference>
<organism evidence="1 2">
    <name type="scientific">Diploscapter pachys</name>
    <dbReference type="NCBI Taxonomy" id="2018661"/>
    <lineage>
        <taxon>Eukaryota</taxon>
        <taxon>Metazoa</taxon>
        <taxon>Ecdysozoa</taxon>
        <taxon>Nematoda</taxon>
        <taxon>Chromadorea</taxon>
        <taxon>Rhabditida</taxon>
        <taxon>Rhabditina</taxon>
        <taxon>Rhabditomorpha</taxon>
        <taxon>Rhabditoidea</taxon>
        <taxon>Rhabditidae</taxon>
        <taxon>Diploscapter</taxon>
    </lineage>
</organism>
<name>A0A2A2L6E7_9BILA</name>
<proteinExistence type="predicted"/>
<comment type="caution">
    <text evidence="1">The sequence shown here is derived from an EMBL/GenBank/DDBJ whole genome shotgun (WGS) entry which is preliminary data.</text>
</comment>